<dbReference type="EMBL" id="FNJI01000027">
    <property type="protein sequence ID" value="SDP59241.1"/>
    <property type="molecule type" value="Genomic_DNA"/>
</dbReference>
<reference evidence="1 2" key="1">
    <citation type="submission" date="2016-10" db="EMBL/GenBank/DDBJ databases">
        <authorList>
            <person name="de Groot N.N."/>
        </authorList>
    </citation>
    <scope>NUCLEOTIDE SEQUENCE [LARGE SCALE GENOMIC DNA]</scope>
    <source>
        <strain evidence="1 2">DSM 12130</strain>
    </source>
</reference>
<dbReference type="RefSeq" id="WP_092224820.1">
    <property type="nucleotide sequence ID" value="NZ_FNJI01000027.1"/>
</dbReference>
<dbReference type="OrthoDB" id="14553at2"/>
<name>A0A1H0TZB5_9BACT</name>
<dbReference type="AlphaFoldDB" id="A0A1H0TZB5"/>
<organism evidence="1 2">
    <name type="scientific">Desulforhopalus singaporensis</name>
    <dbReference type="NCBI Taxonomy" id="91360"/>
    <lineage>
        <taxon>Bacteria</taxon>
        <taxon>Pseudomonadati</taxon>
        <taxon>Thermodesulfobacteriota</taxon>
        <taxon>Desulfobulbia</taxon>
        <taxon>Desulfobulbales</taxon>
        <taxon>Desulfocapsaceae</taxon>
        <taxon>Desulforhopalus</taxon>
    </lineage>
</organism>
<evidence type="ECO:0008006" key="3">
    <source>
        <dbReference type="Google" id="ProtNLM"/>
    </source>
</evidence>
<dbReference type="Proteomes" id="UP000199073">
    <property type="component" value="Unassembled WGS sequence"/>
</dbReference>
<sequence>MKKMFCLVIAAGTIMFFSGCTQETQNKIGRSIQNWTGTDGILEVYAGDKLVKRFMKIDKLTTASATGNKSERPYRFGYGVFDANMNGVADKDEKKVYFEFSDYSTSYIFYEDPK</sequence>
<evidence type="ECO:0000313" key="2">
    <source>
        <dbReference type="Proteomes" id="UP000199073"/>
    </source>
</evidence>
<keyword evidence="2" id="KW-1185">Reference proteome</keyword>
<dbReference type="PROSITE" id="PS51257">
    <property type="entry name" value="PROKAR_LIPOPROTEIN"/>
    <property type="match status" value="1"/>
</dbReference>
<protein>
    <recommendedName>
        <fullName evidence="3">Lipoprotein</fullName>
    </recommendedName>
</protein>
<accession>A0A1H0TZB5</accession>
<dbReference type="STRING" id="91360.SAMN05660330_03311"/>
<proteinExistence type="predicted"/>
<gene>
    <name evidence="1" type="ORF">SAMN05660330_03311</name>
</gene>
<evidence type="ECO:0000313" key="1">
    <source>
        <dbReference type="EMBL" id="SDP59241.1"/>
    </source>
</evidence>